<name>A0ABY4QUU4_9ACTN</name>
<feature type="transmembrane region" description="Helical" evidence="1">
    <location>
        <begin position="162"/>
        <end position="180"/>
    </location>
</feature>
<keyword evidence="3" id="KW-1185">Reference proteome</keyword>
<keyword evidence="1" id="KW-0472">Membrane</keyword>
<feature type="transmembrane region" description="Helical" evidence="1">
    <location>
        <begin position="56"/>
        <end position="83"/>
    </location>
</feature>
<dbReference type="EMBL" id="CP097332">
    <property type="protein sequence ID" value="UQX86847.1"/>
    <property type="molecule type" value="Genomic_DNA"/>
</dbReference>
<keyword evidence="1" id="KW-0812">Transmembrane</keyword>
<feature type="transmembrane region" description="Helical" evidence="1">
    <location>
        <begin position="24"/>
        <end position="44"/>
    </location>
</feature>
<organism evidence="2 3">
    <name type="scientific">Jatrophihabitans telluris</name>
    <dbReference type="NCBI Taxonomy" id="2038343"/>
    <lineage>
        <taxon>Bacteria</taxon>
        <taxon>Bacillati</taxon>
        <taxon>Actinomycetota</taxon>
        <taxon>Actinomycetes</taxon>
        <taxon>Jatrophihabitantales</taxon>
        <taxon>Jatrophihabitantaceae</taxon>
        <taxon>Jatrophihabitans</taxon>
    </lineage>
</organism>
<keyword evidence="1" id="KW-1133">Transmembrane helix</keyword>
<evidence type="ECO:0000313" key="2">
    <source>
        <dbReference type="EMBL" id="UQX86847.1"/>
    </source>
</evidence>
<accession>A0ABY4QUU4</accession>
<dbReference type="RefSeq" id="WP_249769232.1">
    <property type="nucleotide sequence ID" value="NZ_CP097332.1"/>
</dbReference>
<evidence type="ECO:0000313" key="3">
    <source>
        <dbReference type="Proteomes" id="UP001056336"/>
    </source>
</evidence>
<reference evidence="2" key="2">
    <citation type="submission" date="2022-05" db="EMBL/GenBank/DDBJ databases">
        <authorList>
            <person name="Kim J.-S."/>
            <person name="Lee K."/>
            <person name="Suh M."/>
            <person name="Eom M."/>
            <person name="Kim J.-S."/>
            <person name="Kim D.-S."/>
            <person name="Ko S.-H."/>
            <person name="Shin Y."/>
            <person name="Lee J.-S."/>
        </authorList>
    </citation>
    <scope>NUCLEOTIDE SEQUENCE</scope>
    <source>
        <strain evidence="2">N237</strain>
    </source>
</reference>
<reference evidence="2" key="1">
    <citation type="journal article" date="2018" name="Int. J. Syst. Evol. Microbiol.">
        <title>Jatrophihabitans telluris sp. nov., isolated from sediment soil of lava forest wetlands and the emended description of the genus Jatrophihabitans.</title>
        <authorList>
            <person name="Lee K.C."/>
            <person name="Suh M.K."/>
            <person name="Eom M.K."/>
            <person name="Kim K.K."/>
            <person name="Kim J.S."/>
            <person name="Kim D.S."/>
            <person name="Ko S.H."/>
            <person name="Shin Y.K."/>
            <person name="Lee J.S."/>
        </authorList>
    </citation>
    <scope>NUCLEOTIDE SEQUENCE</scope>
    <source>
        <strain evidence="2">N237</strain>
    </source>
</reference>
<sequence length="198" mass="21673">MTSANLDTPELKAIAIRARHRRNLMLLTFLPTAVVLGVVVGALIGRHHGPTHHQHVSTAAAVAALVVGGIVLLAEAAFLVYLVRHRKGLFGPQLILGLKYRDRRTVMKALRSGQPPADETLRTVGLVMAERTITYRRLTLATFVVAGLGQILNAALPERPAPLRVLYLIFALSFVALFWYQRLVLAGARRYVAQTTNG</sequence>
<feature type="transmembrane region" description="Helical" evidence="1">
    <location>
        <begin position="138"/>
        <end position="156"/>
    </location>
</feature>
<evidence type="ECO:0000256" key="1">
    <source>
        <dbReference type="SAM" id="Phobius"/>
    </source>
</evidence>
<dbReference type="Proteomes" id="UP001056336">
    <property type="component" value="Chromosome"/>
</dbReference>
<proteinExistence type="predicted"/>
<gene>
    <name evidence="2" type="ORF">M6D93_11065</name>
</gene>
<protein>
    <submittedName>
        <fullName evidence="2">Uncharacterized protein</fullName>
    </submittedName>
</protein>